<reference evidence="4 5" key="1">
    <citation type="submission" date="2019-10" db="EMBL/GenBank/DDBJ databases">
        <title>Characterization of a new Citrobacter species.</title>
        <authorList>
            <person name="Goncalves Ribeiro T."/>
            <person name="Izdebski R."/>
            <person name="Urbanowicz P."/>
            <person name="Carmeli Y."/>
            <person name="Gniadkowski M."/>
            <person name="Peixe L."/>
        </authorList>
    </citation>
    <scope>NUCLEOTIDE SEQUENCE [LARGE SCALE GENOMIC DNA]</scope>
    <source>
        <strain evidence="4 5">NMI7905_11</strain>
    </source>
</reference>
<feature type="domain" description="InvasinE Adhesion" evidence="3">
    <location>
        <begin position="1693"/>
        <end position="1826"/>
    </location>
</feature>
<keyword evidence="1" id="KW-0732">Signal</keyword>
<evidence type="ECO:0000313" key="4">
    <source>
        <dbReference type="EMBL" id="MPQ49915.1"/>
    </source>
</evidence>
<feature type="domain" description="InvasinE Adhesion" evidence="3">
    <location>
        <begin position="866"/>
        <end position="1000"/>
    </location>
</feature>
<accession>A0A6L5E4P0</accession>
<evidence type="ECO:0000259" key="2">
    <source>
        <dbReference type="Pfam" id="PF05688"/>
    </source>
</evidence>
<evidence type="ECO:0008006" key="6">
    <source>
        <dbReference type="Google" id="ProtNLM"/>
    </source>
</evidence>
<feature type="domain" description="InvasinE Adhesion" evidence="3">
    <location>
        <begin position="1416"/>
        <end position="1554"/>
    </location>
</feature>
<feature type="domain" description="Bacterial Immunoglobulin-like 21" evidence="2">
    <location>
        <begin position="1033"/>
        <end position="1137"/>
    </location>
</feature>
<dbReference type="InterPro" id="IPR008541">
    <property type="entry name" value="InvE_AD"/>
</dbReference>
<protein>
    <recommendedName>
        <fullName evidence="6">RatA-like protein</fullName>
    </recommendedName>
</protein>
<feature type="domain" description="Bacterial Immunoglobulin-like 21" evidence="2">
    <location>
        <begin position="1309"/>
        <end position="1413"/>
    </location>
</feature>
<dbReference type="InterPro" id="IPR008542">
    <property type="entry name" value="BIg21"/>
</dbReference>
<dbReference type="Pfam" id="PF05689">
    <property type="entry name" value="InvE_AD"/>
    <property type="match status" value="6"/>
</dbReference>
<sequence length="1864" mass="197985">MCGYRKMKKILSILLLLAMSFGIPPFSAQAAFKGGTWQTTPTSTGEIKGTSPQADSAAIAVYQGSIQLDPTKTYAVPFSATPGDFSADTAASHLILTNPHDTEGDLFAAPPALQWENQQPPGADLVWADAATPETLLDPQPVDDKSFCAQNLAGRHLVTWPQVNSTTPLPLLYLSTLTGSPATGTVALQDKRVAIDIAPSPNAPLTVSASHYDDTLKAAKVKAGESITLTITTHDCTGNVLNNVPFVITRSDARGRQGDVNNSLPVHIGNTELISSGTEYQGVTDANGTATVTVTQDGGPGVKTTLKVKPSKSSVLETDVDVIFTTLTSPNSDKAAMWGHMVESTTVGDFTFSRPKLSGETSGANGSATDHNEVWALFDWNNANSHCNSLLPDLRRLVALDVAQGTQTIQETLGWPIQGNNYWSASPGDSGRHFAVDMNGQESESRNDSEHYLVSCVDHAMPVVIPKITLTPDHYDTTLTAAKAMTGESITMTVTITDSVTGEPLPHTYYSLALDPAHNRANETSSEWETSPVVIAGEQIQASDPHLYEGVTDASGAATVVLTQPHGAGVRTTITAEMREGYTATDSKDVIFTVITSPDSDKARMWGHMKDAATADGSLFVRPLLAAESSYEAGNNRENNEDWATFTQLSKAESQCGDGQVPSANSLEKLYAGHSANQIVTDLGWPTEGYSYLSADTDGTTYHNVSLKNGDQGSFTGSTSNYLSCAATGLVSQLQVITNGDASQRQAKAKAGEPITLTVQTTNAVNDLPAPNVAFTVTSGESTNRQGSATGFTSGGPLMVNGQSFGTNSGMTGTYQGITDAQGQAQLVIEQPKGPGVKTPLTIKLDDSRVADAINYEVIFTAVTSPDTDKAQMWGHMDDSVTVGDDTFYRPKLTSEFTTTPSGSTRALDNEVWGILTSASAQSSAAGGCETSHLPSTNQMKALYNANKDNKLNTEHGWQTVYSYWTSTLSSGGPTVGWDVISMTSGATGSSGAGMFVVSCLKDANPVATQITLETTDKTQWSETLNAARVKKGDTLRLKLMTKDSAGNPVPDTSVVISRGDDYSRQDVKESSPASMVINGLSLANQSSLLYASTGADGSLILEITRANTKGTKAVITAKLFDNDSVTADMGSIFTVATSPDSAKATYWGHMPETLTATDGTVFKRPILFNELAQTSGYKSSSENYETWAVLTYPQAQDNASSGCDEAHIPTRDSLDSLYNAYPGGKIESEQGWPTYTYYWSNTADSSVTASRNYYTVSLYSDSSSGMAQSQTKYLTCLDKAKAKGNVAQIELTSAQYVPELKAAKVKKGEIITWQIEFKDAQGNILPNVAFSILGAQSTKRNGEPYSAYLYAGYPGGSATYLSGSTRFYGVTDSNGQALVEVSGGAGFEGLLSVSPDENSALVENMASIFTIVTSPDSDKAAMWGHMPDTITVDDIVFERPKLAAEAPSASGHTTISNESWATVRDHNVAFNNPEAGGCAANHLPQIAQMSALYAAHSGNKISTEFGWPVTSGYNYWTSTYYYPDRVSAWYSIELKSGYTYSASGSSWMMITCLKDANPVPSKIVIKPADSTQWDASLNVAKAKSGDTLHLNVTVEDASGKPIPATMLTISRGNDYNRQAVQESAQAMTVNGSTLTSPGSTSNLSTDDAGNLLLDVTRPSTVKGTKAPITLSITDIPGVTSSLDTVFTVLTSPDSSKAQYWGHMPETVTSSAGVVFRRPMLQAEIGVGSYSSTNNEKWSAITYPQASSLNIEGCSIDKIPLLKEWQTLYGDHPGGAVATLYGWPTNYVYWGADLTADNKAQSINLASGSTQATASTSTVDYAMLVCLAQTHNTSKSTGFMLNSGSQIQSFVAEKKSDSTGGIHN</sequence>
<feature type="domain" description="Bacterial Immunoglobulin-like 21" evidence="2">
    <location>
        <begin position="752"/>
        <end position="863"/>
    </location>
</feature>
<dbReference type="Pfam" id="PF05688">
    <property type="entry name" value="BIg21"/>
    <property type="match status" value="6"/>
</dbReference>
<organism evidence="4 5">
    <name type="scientific">Citrobacter telavivensis</name>
    <dbReference type="NCBI Taxonomy" id="2653932"/>
    <lineage>
        <taxon>Bacteria</taxon>
        <taxon>Pseudomonadati</taxon>
        <taxon>Pseudomonadota</taxon>
        <taxon>Gammaproteobacteria</taxon>
        <taxon>Enterobacterales</taxon>
        <taxon>Enterobacteriaceae</taxon>
        <taxon>Citrobacter</taxon>
    </lineage>
</organism>
<dbReference type="EMBL" id="WHIY01000002">
    <property type="protein sequence ID" value="MPQ49915.1"/>
    <property type="molecule type" value="Genomic_DNA"/>
</dbReference>
<evidence type="ECO:0000259" key="3">
    <source>
        <dbReference type="Pfam" id="PF05689"/>
    </source>
</evidence>
<feature type="domain" description="InvasinE Adhesion" evidence="3">
    <location>
        <begin position="330"/>
        <end position="457"/>
    </location>
</feature>
<evidence type="ECO:0000313" key="5">
    <source>
        <dbReference type="Proteomes" id="UP000475079"/>
    </source>
</evidence>
<feature type="chain" id="PRO_5026940638" description="RatA-like protein" evidence="1">
    <location>
        <begin position="31"/>
        <end position="1864"/>
    </location>
</feature>
<keyword evidence="5" id="KW-1185">Reference proteome</keyword>
<feature type="domain" description="Bacterial Immunoglobulin-like 21" evidence="2">
    <location>
        <begin position="1586"/>
        <end position="1690"/>
    </location>
</feature>
<proteinExistence type="predicted"/>
<feature type="domain" description="InvasinE Adhesion" evidence="3">
    <location>
        <begin position="598"/>
        <end position="725"/>
    </location>
</feature>
<name>A0A6L5E4P0_9ENTR</name>
<feature type="domain" description="Bacterial Immunoglobulin-like 21" evidence="2">
    <location>
        <begin position="224"/>
        <end position="326"/>
    </location>
</feature>
<feature type="domain" description="InvasinE Adhesion" evidence="3">
    <location>
        <begin position="1140"/>
        <end position="1278"/>
    </location>
</feature>
<feature type="signal peptide" evidence="1">
    <location>
        <begin position="1"/>
        <end position="30"/>
    </location>
</feature>
<comment type="caution">
    <text evidence="4">The sequence shown here is derived from an EMBL/GenBank/DDBJ whole genome shotgun (WGS) entry which is preliminary data.</text>
</comment>
<dbReference type="Proteomes" id="UP000475079">
    <property type="component" value="Unassembled WGS sequence"/>
</dbReference>
<gene>
    <name evidence="4" type="ORF">GBB84_03160</name>
</gene>
<evidence type="ECO:0000256" key="1">
    <source>
        <dbReference type="SAM" id="SignalP"/>
    </source>
</evidence>
<feature type="domain" description="Bacterial Immunoglobulin-like 21" evidence="2">
    <location>
        <begin position="487"/>
        <end position="595"/>
    </location>
</feature>